<gene>
    <name evidence="4" type="ORF">XD93_0197</name>
</gene>
<keyword evidence="2" id="KW-0560">Oxidoreductase</keyword>
<evidence type="ECO:0000313" key="4">
    <source>
        <dbReference type="EMBL" id="KUK77627.1"/>
    </source>
</evidence>
<comment type="caution">
    <text evidence="4">The sequence shown here is derived from an EMBL/GenBank/DDBJ whole genome shotgun (WGS) entry which is preliminary data.</text>
</comment>
<comment type="similarity">
    <text evidence="1 2">Belongs to the dTDP-4-dehydrorhamnose reductase family.</text>
</comment>
<dbReference type="SUPFAM" id="SSF51735">
    <property type="entry name" value="NAD(P)-binding Rossmann-fold domains"/>
    <property type="match status" value="1"/>
</dbReference>
<proteinExistence type="inferred from homology"/>
<dbReference type="Gene3D" id="3.40.50.720">
    <property type="entry name" value="NAD(P)-binding Rossmann-like Domain"/>
    <property type="match status" value="1"/>
</dbReference>
<reference evidence="5" key="1">
    <citation type="journal article" date="2015" name="MBio">
        <title>Genome-Resolved Metagenomic Analysis Reveals Roles for Candidate Phyla and Other Microbial Community Members in Biogeochemical Transformations in Oil Reservoirs.</title>
        <authorList>
            <person name="Hu P."/>
            <person name="Tom L."/>
            <person name="Singh A."/>
            <person name="Thomas B.C."/>
            <person name="Baker B.J."/>
            <person name="Piceno Y.M."/>
            <person name="Andersen G.L."/>
            <person name="Banfield J.F."/>
        </authorList>
    </citation>
    <scope>NUCLEOTIDE SEQUENCE [LARGE SCALE GENOMIC DNA]</scope>
</reference>
<feature type="domain" description="RmlD-like substrate binding" evidence="3">
    <location>
        <begin position="1"/>
        <end position="200"/>
    </location>
</feature>
<dbReference type="GO" id="GO:0005829">
    <property type="term" value="C:cytosol"/>
    <property type="evidence" value="ECO:0007669"/>
    <property type="project" value="TreeGrafter"/>
</dbReference>
<organism evidence="4 5">
    <name type="scientific">candidate division WS6 bacterium 34_10</name>
    <dbReference type="NCBI Taxonomy" id="1641389"/>
    <lineage>
        <taxon>Bacteria</taxon>
        <taxon>Candidatus Dojkabacteria</taxon>
    </lineage>
</organism>
<evidence type="ECO:0000313" key="5">
    <source>
        <dbReference type="Proteomes" id="UP000053904"/>
    </source>
</evidence>
<keyword evidence="2" id="KW-0521">NADP</keyword>
<dbReference type="AlphaFoldDB" id="A0A101HIR9"/>
<comment type="function">
    <text evidence="2">Catalyzes the reduction of dTDP-6-deoxy-L-lyxo-4-hexulose to yield dTDP-L-rhamnose.</text>
</comment>
<dbReference type="Gene3D" id="3.90.25.10">
    <property type="entry name" value="UDP-galactose 4-epimerase, domain 1"/>
    <property type="match status" value="1"/>
</dbReference>
<feature type="non-terminal residue" evidence="4">
    <location>
        <position position="1"/>
    </location>
</feature>
<evidence type="ECO:0000256" key="2">
    <source>
        <dbReference type="RuleBase" id="RU364082"/>
    </source>
</evidence>
<dbReference type="EC" id="1.1.1.133" evidence="2"/>
<evidence type="ECO:0000259" key="3">
    <source>
        <dbReference type="Pfam" id="PF04321"/>
    </source>
</evidence>
<dbReference type="EMBL" id="LGGO01000017">
    <property type="protein sequence ID" value="KUK77627.1"/>
    <property type="molecule type" value="Genomic_DNA"/>
</dbReference>
<dbReference type="GO" id="GO:0008831">
    <property type="term" value="F:dTDP-4-dehydrorhamnose reductase activity"/>
    <property type="evidence" value="ECO:0007669"/>
    <property type="project" value="UniProtKB-EC"/>
</dbReference>
<dbReference type="UniPathway" id="UPA00124"/>
<dbReference type="PANTHER" id="PTHR10491:SF4">
    <property type="entry name" value="METHIONINE ADENOSYLTRANSFERASE 2 SUBUNIT BETA"/>
    <property type="match status" value="1"/>
</dbReference>
<accession>A0A101HIR9</accession>
<comment type="pathway">
    <text evidence="2">Carbohydrate biosynthesis; dTDP-L-rhamnose biosynthesis.</text>
</comment>
<sequence length="213" mass="24326">DVNKAEDEKEVAFKVNSDAPGYMAKYCKQEDIPFVHISTDYIFGDNLEEGYPEDYDHFKPLSVYGESKLEGEKKVLKEGGDIYIFRTSWLFGPGATNFIDKITKYAKELPELKVVTDEVGCPTFVGDLSERILLAIEGEIEPGIYHACSRDHLSRYEFAKLILDMQGINTPMKECKLKDFERKGQVPNISIMLNTKLPKARTSREMLEEYFGI</sequence>
<dbReference type="Pfam" id="PF04321">
    <property type="entry name" value="RmlD_sub_bind"/>
    <property type="match status" value="1"/>
</dbReference>
<dbReference type="InterPro" id="IPR005913">
    <property type="entry name" value="dTDP_dehydrorham_reduct"/>
</dbReference>
<dbReference type="GO" id="GO:0019305">
    <property type="term" value="P:dTDP-rhamnose biosynthetic process"/>
    <property type="evidence" value="ECO:0007669"/>
    <property type="project" value="UniProtKB-UniPathway"/>
</dbReference>
<dbReference type="InterPro" id="IPR029903">
    <property type="entry name" value="RmlD-like-bd"/>
</dbReference>
<dbReference type="PANTHER" id="PTHR10491">
    <property type="entry name" value="DTDP-4-DEHYDRORHAMNOSE REDUCTASE"/>
    <property type="match status" value="1"/>
</dbReference>
<evidence type="ECO:0000256" key="1">
    <source>
        <dbReference type="ARBA" id="ARBA00010944"/>
    </source>
</evidence>
<name>A0A101HIR9_9BACT</name>
<dbReference type="Proteomes" id="UP000053904">
    <property type="component" value="Unassembled WGS sequence"/>
</dbReference>
<protein>
    <recommendedName>
        <fullName evidence="2">dTDP-4-dehydrorhamnose reductase</fullName>
        <ecNumber evidence="2">1.1.1.133</ecNumber>
    </recommendedName>
</protein>
<dbReference type="InterPro" id="IPR036291">
    <property type="entry name" value="NAD(P)-bd_dom_sf"/>
</dbReference>